<dbReference type="Gene3D" id="2.10.230.10">
    <property type="entry name" value="Heat shock protein DnaJ, cysteine-rich domain"/>
    <property type="match status" value="1"/>
</dbReference>
<dbReference type="PRINTS" id="PR00625">
    <property type="entry name" value="JDOMAIN"/>
</dbReference>
<dbReference type="EMBL" id="KB007811">
    <property type="protein sequence ID" value="ELR24754.1"/>
    <property type="molecule type" value="Genomic_DNA"/>
</dbReference>
<dbReference type="GO" id="GO:0030544">
    <property type="term" value="F:Hsp70 protein binding"/>
    <property type="evidence" value="ECO:0007669"/>
    <property type="project" value="InterPro"/>
</dbReference>
<dbReference type="PROSITE" id="PS50076">
    <property type="entry name" value="DNAJ_2"/>
    <property type="match status" value="1"/>
</dbReference>
<sequence>MQGGGVKESRLYDLLGVAPDASEEDIKKAYRKLARQLHPDKNQGNPEIEEKFKEVSTAYEVLSDGEKRRLYDRFGEEGLREGGGGDDFPFPGWPFGGGGRGGGRRREKKAEDIAQALEVTLEDLYNGKSFQAPLERQVLCDLCQGRGTKSQAGGTKCNTCRGRGICVGIVQLAPGLVTHQEHICPECRGQGEIIKAADRCGKCKGEKVVEESKMIEVHVDKGMRHNQKITFSGEGNQLPDHANGDVLIVLKMKPHPRFQRGSGRARGGRDESDLMMELDISLLQALTGFTLPVTHLDGRLLLLKSQPQQIIKPGDVKEIPGEGMPTYKRPFDKGLLILKFNIVFPSTITPDQIQLLHHALPSPDSKAETDAEVKRRREAGEHVEEIYLQDYNPERRKSGHGGREAYNSDSDEEHEGGGPGIGCAQQ</sequence>
<dbReference type="GO" id="GO:0051082">
    <property type="term" value="F:unfolded protein binding"/>
    <property type="evidence" value="ECO:0007669"/>
    <property type="project" value="InterPro"/>
</dbReference>
<dbReference type="InterPro" id="IPR001305">
    <property type="entry name" value="HSP_DnaJ_Cys-rich_dom"/>
</dbReference>
<dbReference type="CDD" id="cd06257">
    <property type="entry name" value="DnaJ"/>
    <property type="match status" value="1"/>
</dbReference>
<dbReference type="SMART" id="SM00271">
    <property type="entry name" value="DnaJ"/>
    <property type="match status" value="1"/>
</dbReference>
<evidence type="ECO:0000313" key="9">
    <source>
        <dbReference type="EMBL" id="ELR24754.1"/>
    </source>
</evidence>
<dbReference type="Gene3D" id="2.60.260.20">
    <property type="entry name" value="Urease metallochaperone UreE, N-terminal domain"/>
    <property type="match status" value="2"/>
</dbReference>
<dbReference type="InterPro" id="IPR012724">
    <property type="entry name" value="DnaJ"/>
</dbReference>
<dbReference type="Pfam" id="PF01556">
    <property type="entry name" value="DnaJ_C"/>
    <property type="match status" value="1"/>
</dbReference>
<reference evidence="9 10" key="1">
    <citation type="journal article" date="2013" name="Genome Biol.">
        <title>Genome of Acanthamoeba castellanii highlights extensive lateral gene transfer and early evolution of tyrosine kinase signaling.</title>
        <authorList>
            <person name="Clarke M."/>
            <person name="Lohan A.J."/>
            <person name="Liu B."/>
            <person name="Lagkouvardos I."/>
            <person name="Roy S."/>
            <person name="Zafar N."/>
            <person name="Bertelli C."/>
            <person name="Schilde C."/>
            <person name="Kianianmomeni A."/>
            <person name="Burglin T.R."/>
            <person name="Frech C."/>
            <person name="Turcotte B."/>
            <person name="Kopec K.O."/>
            <person name="Synnott J.M."/>
            <person name="Choo C."/>
            <person name="Paponov I."/>
            <person name="Finkler A."/>
            <person name="Soon Heng Tan C."/>
            <person name="Hutchins A.P."/>
            <person name="Weinmeier T."/>
            <person name="Rattei T."/>
            <person name="Chu J.S."/>
            <person name="Gimenez G."/>
            <person name="Irimia M."/>
            <person name="Rigden D.J."/>
            <person name="Fitzpatrick D.A."/>
            <person name="Lorenzo-Morales J."/>
            <person name="Bateman A."/>
            <person name="Chiu C.H."/>
            <person name="Tang P."/>
            <person name="Hegemann P."/>
            <person name="Fromm H."/>
            <person name="Raoult D."/>
            <person name="Greub G."/>
            <person name="Miranda-Saavedra D."/>
            <person name="Chen N."/>
            <person name="Nash P."/>
            <person name="Ginger M.L."/>
            <person name="Horn M."/>
            <person name="Schaap P."/>
            <person name="Caler L."/>
            <person name="Loftus B."/>
        </authorList>
    </citation>
    <scope>NUCLEOTIDE SEQUENCE [LARGE SCALE GENOMIC DNA]</scope>
    <source>
        <strain evidence="9 10">Neff</strain>
    </source>
</reference>
<evidence type="ECO:0000259" key="7">
    <source>
        <dbReference type="PROSITE" id="PS50076"/>
    </source>
</evidence>
<accession>L8HGS1</accession>
<dbReference type="GO" id="GO:0005524">
    <property type="term" value="F:ATP binding"/>
    <property type="evidence" value="ECO:0007669"/>
    <property type="project" value="InterPro"/>
</dbReference>
<evidence type="ECO:0000259" key="8">
    <source>
        <dbReference type="PROSITE" id="PS51188"/>
    </source>
</evidence>
<dbReference type="AlphaFoldDB" id="L8HGS1"/>
<dbReference type="GeneID" id="14925780"/>
<evidence type="ECO:0000256" key="1">
    <source>
        <dbReference type="ARBA" id="ARBA00022723"/>
    </source>
</evidence>
<dbReference type="CDD" id="cd10747">
    <property type="entry name" value="DnaJ_C"/>
    <property type="match status" value="1"/>
</dbReference>
<evidence type="ECO:0000256" key="2">
    <source>
        <dbReference type="ARBA" id="ARBA00022737"/>
    </source>
</evidence>
<feature type="region of interest" description="Disordered" evidence="6">
    <location>
        <begin position="360"/>
        <end position="426"/>
    </location>
</feature>
<dbReference type="SUPFAM" id="SSF57938">
    <property type="entry name" value="DnaJ/Hsp40 cysteine-rich domain"/>
    <property type="match status" value="1"/>
</dbReference>
<dbReference type="InterPro" id="IPR036410">
    <property type="entry name" value="HSP_DnaJ_Cys-rich_dom_sf"/>
</dbReference>
<dbReference type="GO" id="GO:0008270">
    <property type="term" value="F:zinc ion binding"/>
    <property type="evidence" value="ECO:0007669"/>
    <property type="project" value="UniProtKB-KW"/>
</dbReference>
<keyword evidence="4 5" id="KW-0862">Zinc</keyword>
<dbReference type="InterPro" id="IPR002939">
    <property type="entry name" value="DnaJ_C"/>
</dbReference>
<dbReference type="Pfam" id="PF00226">
    <property type="entry name" value="DnaJ"/>
    <property type="match status" value="1"/>
</dbReference>
<dbReference type="InterPro" id="IPR044713">
    <property type="entry name" value="DNJA1/2-like"/>
</dbReference>
<feature type="compositionally biased region" description="Gly residues" evidence="6">
    <location>
        <begin position="417"/>
        <end position="426"/>
    </location>
</feature>
<dbReference type="GO" id="GO:0009408">
    <property type="term" value="P:response to heat"/>
    <property type="evidence" value="ECO:0007669"/>
    <property type="project" value="InterPro"/>
</dbReference>
<dbReference type="FunFam" id="2.60.260.20:FF:000003">
    <property type="entry name" value="DnaJ subfamily A member 2"/>
    <property type="match status" value="1"/>
</dbReference>
<protein>
    <submittedName>
        <fullName evidence="9">Hsp40, putative</fullName>
    </submittedName>
</protein>
<keyword evidence="1 5" id="KW-0479">Metal-binding</keyword>
<dbReference type="VEuPathDB" id="AmoebaDB:ACA1_174130"/>
<dbReference type="PROSITE" id="PS00636">
    <property type="entry name" value="DNAJ_1"/>
    <property type="match status" value="1"/>
</dbReference>
<dbReference type="InterPro" id="IPR036869">
    <property type="entry name" value="J_dom_sf"/>
</dbReference>
<dbReference type="OMA" id="YVEHTLT"/>
<dbReference type="InterPro" id="IPR018253">
    <property type="entry name" value="DnaJ_domain_CS"/>
</dbReference>
<dbReference type="STRING" id="1257118.L8HGS1"/>
<organism evidence="9 10">
    <name type="scientific">Acanthamoeba castellanii (strain ATCC 30010 / Neff)</name>
    <dbReference type="NCBI Taxonomy" id="1257118"/>
    <lineage>
        <taxon>Eukaryota</taxon>
        <taxon>Amoebozoa</taxon>
        <taxon>Discosea</taxon>
        <taxon>Longamoebia</taxon>
        <taxon>Centramoebida</taxon>
        <taxon>Acanthamoebidae</taxon>
        <taxon>Acanthamoeba</taxon>
    </lineage>
</organism>
<dbReference type="OrthoDB" id="550424at2759"/>
<feature type="compositionally biased region" description="Basic and acidic residues" evidence="6">
    <location>
        <begin position="365"/>
        <end position="385"/>
    </location>
</feature>
<feature type="zinc finger region" description="CR-type" evidence="5">
    <location>
        <begin position="127"/>
        <end position="212"/>
    </location>
</feature>
<dbReference type="PROSITE" id="PS51188">
    <property type="entry name" value="ZF_CR"/>
    <property type="match status" value="1"/>
</dbReference>
<evidence type="ECO:0000256" key="5">
    <source>
        <dbReference type="PROSITE-ProRule" id="PRU00546"/>
    </source>
</evidence>
<dbReference type="SUPFAM" id="SSF46565">
    <property type="entry name" value="Chaperone J-domain"/>
    <property type="match status" value="1"/>
</dbReference>
<dbReference type="RefSeq" id="XP_004356654.1">
    <property type="nucleotide sequence ID" value="XM_004356601.1"/>
</dbReference>
<dbReference type="Proteomes" id="UP000011083">
    <property type="component" value="Unassembled WGS sequence"/>
</dbReference>
<feature type="domain" description="J" evidence="7">
    <location>
        <begin position="10"/>
        <end position="75"/>
    </location>
</feature>
<proteinExistence type="inferred from homology"/>
<dbReference type="KEGG" id="acan:ACA1_174130"/>
<dbReference type="InterPro" id="IPR008971">
    <property type="entry name" value="HSP40/DnaJ_pept-bd"/>
</dbReference>
<gene>
    <name evidence="9" type="ORF">ACA1_174130</name>
</gene>
<dbReference type="CDD" id="cd10719">
    <property type="entry name" value="DnaJ_zf"/>
    <property type="match status" value="1"/>
</dbReference>
<dbReference type="FunFam" id="2.10.230.10:FF:000001">
    <property type="entry name" value="DnaJ subfamily A member 2"/>
    <property type="match status" value="1"/>
</dbReference>
<evidence type="ECO:0000256" key="6">
    <source>
        <dbReference type="SAM" id="MobiDB-lite"/>
    </source>
</evidence>
<dbReference type="Pfam" id="PF00684">
    <property type="entry name" value="DnaJ_CXXCXGXG"/>
    <property type="match status" value="1"/>
</dbReference>
<dbReference type="SUPFAM" id="SSF49493">
    <property type="entry name" value="HSP40/DnaJ peptide-binding domain"/>
    <property type="match status" value="2"/>
</dbReference>
<dbReference type="HAMAP" id="MF_01152">
    <property type="entry name" value="DnaJ"/>
    <property type="match status" value="1"/>
</dbReference>
<keyword evidence="10" id="KW-1185">Reference proteome</keyword>
<dbReference type="Gene3D" id="1.10.287.110">
    <property type="entry name" value="DnaJ domain"/>
    <property type="match status" value="1"/>
</dbReference>
<dbReference type="InterPro" id="IPR001623">
    <property type="entry name" value="DnaJ_domain"/>
</dbReference>
<keyword evidence="3 5" id="KW-0863">Zinc-finger</keyword>
<keyword evidence="2" id="KW-0677">Repeat</keyword>
<evidence type="ECO:0000256" key="4">
    <source>
        <dbReference type="ARBA" id="ARBA00022833"/>
    </source>
</evidence>
<feature type="domain" description="CR-type" evidence="8">
    <location>
        <begin position="127"/>
        <end position="212"/>
    </location>
</feature>
<name>L8HGS1_ACACF</name>
<dbReference type="PANTHER" id="PTHR43888">
    <property type="entry name" value="DNAJ-LIKE-2, ISOFORM A-RELATED"/>
    <property type="match status" value="1"/>
</dbReference>
<dbReference type="GO" id="GO:0006457">
    <property type="term" value="P:protein folding"/>
    <property type="evidence" value="ECO:0007669"/>
    <property type="project" value="InterPro"/>
</dbReference>
<evidence type="ECO:0000256" key="3">
    <source>
        <dbReference type="ARBA" id="ARBA00022771"/>
    </source>
</evidence>
<evidence type="ECO:0000313" key="10">
    <source>
        <dbReference type="Proteomes" id="UP000011083"/>
    </source>
</evidence>